<dbReference type="AlphaFoldDB" id="A0A1Y6FSH1"/>
<protein>
    <submittedName>
        <fullName evidence="2">Uncharacterized protein</fullName>
    </submittedName>
</protein>
<sequence length="47" mass="5791">MDDDRRNDRRDYADRLKGERRENDRDHSGIEKRSGDRRSGTDRRERD</sequence>
<evidence type="ECO:0000313" key="2">
    <source>
        <dbReference type="EMBL" id="SMQ75812.1"/>
    </source>
</evidence>
<dbReference type="Proteomes" id="UP000194420">
    <property type="component" value="Unassembled WGS sequence"/>
</dbReference>
<evidence type="ECO:0000313" key="3">
    <source>
        <dbReference type="Proteomes" id="UP000194420"/>
    </source>
</evidence>
<dbReference type="EMBL" id="FXWG01000004">
    <property type="protein sequence ID" value="SMQ75812.1"/>
    <property type="molecule type" value="Genomic_DNA"/>
</dbReference>
<dbReference type="RefSeq" id="WP_159456667.1">
    <property type="nucleotide sequence ID" value="NZ_FXWG01000004.1"/>
</dbReference>
<gene>
    <name evidence="2" type="ORF">SAMN06297468_2964</name>
</gene>
<name>A0A1Y6FSH1_9SPHN</name>
<reference evidence="3" key="1">
    <citation type="submission" date="2017-04" db="EMBL/GenBank/DDBJ databases">
        <authorList>
            <person name="Varghese N."/>
            <person name="Submissions S."/>
        </authorList>
    </citation>
    <scope>NUCLEOTIDE SEQUENCE [LARGE SCALE GENOMIC DNA]</scope>
</reference>
<evidence type="ECO:0000256" key="1">
    <source>
        <dbReference type="SAM" id="MobiDB-lite"/>
    </source>
</evidence>
<proteinExistence type="predicted"/>
<accession>A0A1Y6FSH1</accession>
<keyword evidence="3" id="KW-1185">Reference proteome</keyword>
<feature type="region of interest" description="Disordered" evidence="1">
    <location>
        <begin position="1"/>
        <end position="47"/>
    </location>
</feature>
<organism evidence="2 3">
    <name type="scientific">Altererythrobacter xiamenensis</name>
    <dbReference type="NCBI Taxonomy" id="1316679"/>
    <lineage>
        <taxon>Bacteria</taxon>
        <taxon>Pseudomonadati</taxon>
        <taxon>Pseudomonadota</taxon>
        <taxon>Alphaproteobacteria</taxon>
        <taxon>Sphingomonadales</taxon>
        <taxon>Erythrobacteraceae</taxon>
        <taxon>Altererythrobacter</taxon>
    </lineage>
</organism>